<comment type="similarity">
    <text evidence="9">Belongs to the TRAFAC class myosin-kinesin ATPase superfamily. Kinesin family.</text>
</comment>
<keyword evidence="11" id="KW-1185">Reference proteome</keyword>
<keyword evidence="2" id="KW-0963">Cytoplasm</keyword>
<reference evidence="12" key="1">
    <citation type="submission" date="2022-11" db="UniProtKB">
        <authorList>
            <consortium name="WormBaseParasite"/>
        </authorList>
    </citation>
    <scope>IDENTIFICATION</scope>
</reference>
<accession>A0A914CZX3</accession>
<evidence type="ECO:0000256" key="4">
    <source>
        <dbReference type="ARBA" id="ARBA00022741"/>
    </source>
</evidence>
<keyword evidence="4 9" id="KW-0547">Nucleotide-binding</keyword>
<evidence type="ECO:0000313" key="11">
    <source>
        <dbReference type="Proteomes" id="UP000887540"/>
    </source>
</evidence>
<dbReference type="GO" id="GO:0005524">
    <property type="term" value="F:ATP binding"/>
    <property type="evidence" value="ECO:0007669"/>
    <property type="project" value="UniProtKB-UniRule"/>
</dbReference>
<dbReference type="GO" id="GO:0003777">
    <property type="term" value="F:microtubule motor activity"/>
    <property type="evidence" value="ECO:0007669"/>
    <property type="project" value="InterPro"/>
</dbReference>
<dbReference type="WBParaSite" id="ACRNAN_scaffold15839.g31536.t1">
    <property type="protein sequence ID" value="ACRNAN_scaffold15839.g31536.t1"/>
    <property type="gene ID" value="ACRNAN_scaffold15839.g31536"/>
</dbReference>
<dbReference type="GO" id="GO:0008017">
    <property type="term" value="F:microtubule binding"/>
    <property type="evidence" value="ECO:0007669"/>
    <property type="project" value="InterPro"/>
</dbReference>
<dbReference type="GO" id="GO:0005874">
    <property type="term" value="C:microtubule"/>
    <property type="evidence" value="ECO:0007669"/>
    <property type="project" value="UniProtKB-KW"/>
</dbReference>
<dbReference type="InterPro" id="IPR027417">
    <property type="entry name" value="P-loop_NTPase"/>
</dbReference>
<comment type="subcellular location">
    <subcellularLocation>
        <location evidence="1">Cytoplasm</location>
        <location evidence="1">Cytoskeleton</location>
    </subcellularLocation>
</comment>
<keyword evidence="5 9" id="KW-0067">ATP-binding</keyword>
<evidence type="ECO:0000256" key="1">
    <source>
        <dbReference type="ARBA" id="ARBA00004245"/>
    </source>
</evidence>
<dbReference type="PANTHER" id="PTHR47969:SF21">
    <property type="entry name" value="KINESIN-LIKE PROTEIN"/>
    <property type="match status" value="1"/>
</dbReference>
<keyword evidence="8" id="KW-0206">Cytoskeleton</keyword>
<dbReference type="InterPro" id="IPR001752">
    <property type="entry name" value="Kinesin_motor_dom"/>
</dbReference>
<evidence type="ECO:0000256" key="3">
    <source>
        <dbReference type="ARBA" id="ARBA00022701"/>
    </source>
</evidence>
<dbReference type="SMART" id="SM00129">
    <property type="entry name" value="KISc"/>
    <property type="match status" value="1"/>
</dbReference>
<evidence type="ECO:0000256" key="9">
    <source>
        <dbReference type="PROSITE-ProRule" id="PRU00283"/>
    </source>
</evidence>
<evidence type="ECO:0000256" key="6">
    <source>
        <dbReference type="ARBA" id="ARBA00023054"/>
    </source>
</evidence>
<protein>
    <submittedName>
        <fullName evidence="12">Kinesin motor domain-containing protein</fullName>
    </submittedName>
</protein>
<dbReference type="PANTHER" id="PTHR47969">
    <property type="entry name" value="CHROMOSOME-ASSOCIATED KINESIN KIF4A-RELATED"/>
    <property type="match status" value="1"/>
</dbReference>
<sequence length="144" mass="16173">MPCRLKNRCRPLNQREIALNSKICVEMDSSIGQIALHGDGPEKLFSFDGVYYMDSTAEQIYNDIIYPLVENVIEGYNGTVFAYGQTGSGKTYSMQGDEKIPVQKGIIPRTFEHIFEAISTTENTKFLVHASYLEVDFKGPVPPK</sequence>
<feature type="domain" description="Kinesin motor" evidence="10">
    <location>
        <begin position="2"/>
        <end position="144"/>
    </location>
</feature>
<feature type="binding site" evidence="9">
    <location>
        <begin position="84"/>
        <end position="91"/>
    </location>
    <ligand>
        <name>ATP</name>
        <dbReference type="ChEBI" id="CHEBI:30616"/>
    </ligand>
</feature>
<dbReference type="SUPFAM" id="SSF52540">
    <property type="entry name" value="P-loop containing nucleoside triphosphate hydrolases"/>
    <property type="match status" value="1"/>
</dbReference>
<evidence type="ECO:0000256" key="5">
    <source>
        <dbReference type="ARBA" id="ARBA00022840"/>
    </source>
</evidence>
<dbReference type="InterPro" id="IPR027640">
    <property type="entry name" value="Kinesin-like_fam"/>
</dbReference>
<evidence type="ECO:0000259" key="10">
    <source>
        <dbReference type="PROSITE" id="PS50067"/>
    </source>
</evidence>
<dbReference type="Pfam" id="PF00225">
    <property type="entry name" value="Kinesin"/>
    <property type="match status" value="1"/>
</dbReference>
<organism evidence="11 12">
    <name type="scientific">Acrobeloides nanus</name>
    <dbReference type="NCBI Taxonomy" id="290746"/>
    <lineage>
        <taxon>Eukaryota</taxon>
        <taxon>Metazoa</taxon>
        <taxon>Ecdysozoa</taxon>
        <taxon>Nematoda</taxon>
        <taxon>Chromadorea</taxon>
        <taxon>Rhabditida</taxon>
        <taxon>Tylenchina</taxon>
        <taxon>Cephalobomorpha</taxon>
        <taxon>Cephaloboidea</taxon>
        <taxon>Cephalobidae</taxon>
        <taxon>Acrobeloides</taxon>
    </lineage>
</organism>
<keyword evidence="7 9" id="KW-0505">Motor protein</keyword>
<evidence type="ECO:0000256" key="7">
    <source>
        <dbReference type="ARBA" id="ARBA00023175"/>
    </source>
</evidence>
<dbReference type="GO" id="GO:0007018">
    <property type="term" value="P:microtubule-based movement"/>
    <property type="evidence" value="ECO:0007669"/>
    <property type="project" value="InterPro"/>
</dbReference>
<name>A0A914CZX3_9BILA</name>
<dbReference type="AlphaFoldDB" id="A0A914CZX3"/>
<proteinExistence type="inferred from homology"/>
<evidence type="ECO:0000313" key="12">
    <source>
        <dbReference type="WBParaSite" id="ACRNAN_scaffold15839.g31536.t1"/>
    </source>
</evidence>
<dbReference type="InterPro" id="IPR036961">
    <property type="entry name" value="Kinesin_motor_dom_sf"/>
</dbReference>
<dbReference type="Proteomes" id="UP000887540">
    <property type="component" value="Unplaced"/>
</dbReference>
<dbReference type="Gene3D" id="3.40.850.10">
    <property type="entry name" value="Kinesin motor domain"/>
    <property type="match status" value="1"/>
</dbReference>
<keyword evidence="6" id="KW-0175">Coiled coil</keyword>
<keyword evidence="3" id="KW-0493">Microtubule</keyword>
<evidence type="ECO:0000256" key="8">
    <source>
        <dbReference type="ARBA" id="ARBA00023212"/>
    </source>
</evidence>
<dbReference type="PROSITE" id="PS50067">
    <property type="entry name" value="KINESIN_MOTOR_2"/>
    <property type="match status" value="1"/>
</dbReference>
<evidence type="ECO:0000256" key="2">
    <source>
        <dbReference type="ARBA" id="ARBA00022490"/>
    </source>
</evidence>